<keyword evidence="6" id="KW-0406">Ion transport</keyword>
<dbReference type="AlphaFoldDB" id="A0AA95KI77"/>
<protein>
    <submittedName>
        <fullName evidence="15">TonB-dependent receptor</fullName>
    </submittedName>
</protein>
<dbReference type="KEGG" id="tdu:QJT80_00100"/>
<dbReference type="InterPro" id="IPR037066">
    <property type="entry name" value="Plug_dom_sf"/>
</dbReference>
<dbReference type="GO" id="GO:0006811">
    <property type="term" value="P:monoatomic ion transport"/>
    <property type="evidence" value="ECO:0007669"/>
    <property type="project" value="UniProtKB-KW"/>
</dbReference>
<dbReference type="PANTHER" id="PTHR30069:SF53">
    <property type="entry name" value="COLICIN I RECEPTOR-RELATED"/>
    <property type="match status" value="1"/>
</dbReference>
<keyword evidence="3 10" id="KW-1134">Transmembrane beta strand</keyword>
<dbReference type="PROSITE" id="PS52016">
    <property type="entry name" value="TONB_DEPENDENT_REC_3"/>
    <property type="match status" value="1"/>
</dbReference>
<evidence type="ECO:0000259" key="13">
    <source>
        <dbReference type="Pfam" id="PF00593"/>
    </source>
</evidence>
<evidence type="ECO:0000256" key="6">
    <source>
        <dbReference type="ARBA" id="ARBA00023065"/>
    </source>
</evidence>
<dbReference type="InterPro" id="IPR012910">
    <property type="entry name" value="Plug_dom"/>
</dbReference>
<dbReference type="InterPro" id="IPR039426">
    <property type="entry name" value="TonB-dep_rcpt-like"/>
</dbReference>
<evidence type="ECO:0000256" key="11">
    <source>
        <dbReference type="RuleBase" id="RU003357"/>
    </source>
</evidence>
<keyword evidence="5 12" id="KW-0732">Signal</keyword>
<reference evidence="15" key="2">
    <citation type="submission" date="2023-04" db="EMBL/GenBank/DDBJ databases">
        <authorList>
            <person name="Beletskiy A.V."/>
            <person name="Mardanov A.V."/>
            <person name="Ravin N.V."/>
        </authorList>
    </citation>
    <scope>NUCLEOTIDE SEQUENCE</scope>
    <source>
        <strain evidence="15">GKL-01</strain>
    </source>
</reference>
<dbReference type="SUPFAM" id="SSF56935">
    <property type="entry name" value="Porins"/>
    <property type="match status" value="1"/>
</dbReference>
<gene>
    <name evidence="15" type="ORF">QJT80_00100</name>
</gene>
<dbReference type="InterPro" id="IPR000531">
    <property type="entry name" value="Beta-barrel_TonB"/>
</dbReference>
<organism evidence="15">
    <name type="scientific">Candidatus Thiocaldithrix dubininis</name>
    <dbReference type="NCBI Taxonomy" id="3080823"/>
    <lineage>
        <taxon>Bacteria</taxon>
        <taxon>Pseudomonadati</taxon>
        <taxon>Pseudomonadota</taxon>
        <taxon>Gammaproteobacteria</taxon>
        <taxon>Thiotrichales</taxon>
        <taxon>Thiotrichaceae</taxon>
        <taxon>Candidatus Thiocaldithrix</taxon>
    </lineage>
</organism>
<dbReference type="Gene3D" id="2.170.130.10">
    <property type="entry name" value="TonB-dependent receptor, plug domain"/>
    <property type="match status" value="1"/>
</dbReference>
<feature type="chain" id="PRO_5041639754" evidence="12">
    <location>
        <begin position="25"/>
        <end position="610"/>
    </location>
</feature>
<name>A0AA95KI77_9GAMM</name>
<dbReference type="GO" id="GO:0009279">
    <property type="term" value="C:cell outer membrane"/>
    <property type="evidence" value="ECO:0007669"/>
    <property type="project" value="UniProtKB-SubCell"/>
</dbReference>
<evidence type="ECO:0000313" key="15">
    <source>
        <dbReference type="EMBL" id="WGZ90885.1"/>
    </source>
</evidence>
<dbReference type="Pfam" id="PF07715">
    <property type="entry name" value="Plug"/>
    <property type="match status" value="1"/>
</dbReference>
<evidence type="ECO:0000256" key="3">
    <source>
        <dbReference type="ARBA" id="ARBA00022452"/>
    </source>
</evidence>
<dbReference type="EMBL" id="CP124755">
    <property type="protein sequence ID" value="WGZ90885.1"/>
    <property type="molecule type" value="Genomic_DNA"/>
</dbReference>
<keyword evidence="9 10" id="KW-0998">Cell outer membrane</keyword>
<evidence type="ECO:0000259" key="14">
    <source>
        <dbReference type="Pfam" id="PF07715"/>
    </source>
</evidence>
<comment type="similarity">
    <text evidence="10 11">Belongs to the TonB-dependent receptor family.</text>
</comment>
<feature type="domain" description="TonB-dependent receptor-like beta-barrel" evidence="13">
    <location>
        <begin position="194"/>
        <end position="583"/>
    </location>
</feature>
<dbReference type="Pfam" id="PF00593">
    <property type="entry name" value="TonB_dep_Rec_b-barrel"/>
    <property type="match status" value="1"/>
</dbReference>
<keyword evidence="7 11" id="KW-0798">TonB box</keyword>
<evidence type="ECO:0000256" key="8">
    <source>
        <dbReference type="ARBA" id="ARBA00023136"/>
    </source>
</evidence>
<evidence type="ECO:0000256" key="4">
    <source>
        <dbReference type="ARBA" id="ARBA00022692"/>
    </source>
</evidence>
<evidence type="ECO:0000256" key="7">
    <source>
        <dbReference type="ARBA" id="ARBA00023077"/>
    </source>
</evidence>
<dbReference type="PANTHER" id="PTHR30069">
    <property type="entry name" value="TONB-DEPENDENT OUTER MEMBRANE RECEPTOR"/>
    <property type="match status" value="1"/>
</dbReference>
<keyword evidence="8 10" id="KW-0472">Membrane</keyword>
<dbReference type="Proteomes" id="UP001300672">
    <property type="component" value="Chromosome"/>
</dbReference>
<evidence type="ECO:0000256" key="2">
    <source>
        <dbReference type="ARBA" id="ARBA00022448"/>
    </source>
</evidence>
<reference evidence="15" key="1">
    <citation type="journal article" date="2023" name="Int. J. Mol. Sci.">
        <title>Metagenomics Revealed a New Genus 'Candidatus Thiocaldithrix dubininis' gen. nov., sp. nov. and a New Species 'Candidatus Thiothrix putei' sp. nov. in the Family Thiotrichaceae, Some Members of Which Have Traits of Both Na+- and H+-Motive Energetics.</title>
        <authorList>
            <person name="Ravin N.V."/>
            <person name="Muntyan M.S."/>
            <person name="Smolyakov D.D."/>
            <person name="Rudenko T.S."/>
            <person name="Beletsky A.V."/>
            <person name="Mardanov A.V."/>
            <person name="Grabovich M.Y."/>
        </authorList>
    </citation>
    <scope>NUCLEOTIDE SEQUENCE</scope>
    <source>
        <strain evidence="15">GKL-01</strain>
    </source>
</reference>
<evidence type="ECO:0000256" key="9">
    <source>
        <dbReference type="ARBA" id="ARBA00023237"/>
    </source>
</evidence>
<proteinExistence type="inferred from homology"/>
<dbReference type="Gene3D" id="2.40.170.20">
    <property type="entry name" value="TonB-dependent receptor, beta-barrel domain"/>
    <property type="match status" value="1"/>
</dbReference>
<dbReference type="GO" id="GO:0015889">
    <property type="term" value="P:cobalamin transport"/>
    <property type="evidence" value="ECO:0007669"/>
    <property type="project" value="TreeGrafter"/>
</dbReference>
<keyword evidence="4 10" id="KW-0812">Transmembrane</keyword>
<sequence>MKTHHFWVVSTTILSLAISPLVVADDATQLDTVVVTADRKARSVDDTLVPVSVLTRKDIERYQASSVQELLTHIGGVSISNNGGAGQLTGVRLRGANSNQTLVLVDGIKINMASAGLASFEHLPIDNIERIEVVHGSRSSLYGSEAIGGVIQIFTRKGKTGFHPEVSVQAGSHNSYKLNTNLNGGNGTTWYNLNVGKEQTDGFNACNPSKGCFVNEPDKDGYQRQTASLRAGHKVTQQTDAELLVSQTSGDVQYDGATNQADTVQQISSIKIKHSFKDRAVISAQLGQATDKATNHTASGATSGRYDNRRHTANLQADVQTSPNGNLTLGLEQQTDKLSSDLAYSRTSRDNKAVFASYQHKLGQNKVEIAARHDHNEQFGSKNTGSISLGHEFNNGLRATASYATAFKAPTFNDLYYPSSAYYQPNPNLHPENARNVELGLSGKLTKGQWSVNAFQNRIDDLIVYDFPTMKNLDKAQIKGIETTATTQIAGLKVQGNLTLQQPENRTDTLNGKQLSYRPKQLASVDVDKSAGKWTVGATVRGESKRYTNATNTDILAGYGTVDLRASYALNKDWTVGAKLANVLDKDYQTNKGYNQDGINGLITLKYAPH</sequence>
<dbReference type="InterPro" id="IPR036942">
    <property type="entry name" value="Beta-barrel_TonB_sf"/>
</dbReference>
<evidence type="ECO:0000256" key="1">
    <source>
        <dbReference type="ARBA" id="ARBA00004571"/>
    </source>
</evidence>
<keyword evidence="2 10" id="KW-0813">Transport</keyword>
<feature type="domain" description="TonB-dependent receptor plug" evidence="14">
    <location>
        <begin position="44"/>
        <end position="150"/>
    </location>
</feature>
<keyword evidence="15" id="KW-0675">Receptor</keyword>
<evidence type="ECO:0000256" key="10">
    <source>
        <dbReference type="PROSITE-ProRule" id="PRU01360"/>
    </source>
</evidence>
<comment type="subcellular location">
    <subcellularLocation>
        <location evidence="1 10">Cell outer membrane</location>
        <topology evidence="1 10">Multi-pass membrane protein</topology>
    </subcellularLocation>
</comment>
<evidence type="ECO:0000256" key="12">
    <source>
        <dbReference type="SAM" id="SignalP"/>
    </source>
</evidence>
<accession>A0AA95KI77</accession>
<evidence type="ECO:0000256" key="5">
    <source>
        <dbReference type="ARBA" id="ARBA00022729"/>
    </source>
</evidence>
<feature type="signal peptide" evidence="12">
    <location>
        <begin position="1"/>
        <end position="24"/>
    </location>
</feature>
<dbReference type="CDD" id="cd01347">
    <property type="entry name" value="ligand_gated_channel"/>
    <property type="match status" value="1"/>
</dbReference>